<keyword evidence="1" id="KW-0812">Transmembrane</keyword>
<dbReference type="AlphaFoldDB" id="A0A1H4Y736"/>
<accession>A0A1H4Y736</accession>
<keyword evidence="3" id="KW-1185">Reference proteome</keyword>
<proteinExistence type="predicted"/>
<reference evidence="3" key="1">
    <citation type="submission" date="2016-10" db="EMBL/GenBank/DDBJ databases">
        <authorList>
            <person name="Varghese N."/>
            <person name="Submissions S."/>
        </authorList>
    </citation>
    <scope>NUCLEOTIDE SEQUENCE [LARGE SCALE GENOMIC DNA]</scope>
    <source>
        <strain evidence="3">DSM 44544</strain>
    </source>
</reference>
<gene>
    <name evidence="2" type="ORF">SAMN04489727_6581</name>
</gene>
<feature type="transmembrane region" description="Helical" evidence="1">
    <location>
        <begin position="6"/>
        <end position="24"/>
    </location>
</feature>
<evidence type="ECO:0000313" key="3">
    <source>
        <dbReference type="Proteomes" id="UP000199622"/>
    </source>
</evidence>
<evidence type="ECO:0000313" key="2">
    <source>
        <dbReference type="EMBL" id="SED13796.1"/>
    </source>
</evidence>
<organism evidence="2 3">
    <name type="scientific">Amycolatopsis tolypomycina</name>
    <dbReference type="NCBI Taxonomy" id="208445"/>
    <lineage>
        <taxon>Bacteria</taxon>
        <taxon>Bacillati</taxon>
        <taxon>Actinomycetota</taxon>
        <taxon>Actinomycetes</taxon>
        <taxon>Pseudonocardiales</taxon>
        <taxon>Pseudonocardiaceae</taxon>
        <taxon>Amycolatopsis</taxon>
    </lineage>
</organism>
<keyword evidence="1" id="KW-1133">Transmembrane helix</keyword>
<evidence type="ECO:0000256" key="1">
    <source>
        <dbReference type="SAM" id="Phobius"/>
    </source>
</evidence>
<dbReference type="Proteomes" id="UP000199622">
    <property type="component" value="Unassembled WGS sequence"/>
</dbReference>
<dbReference type="EMBL" id="FNSO01000004">
    <property type="protein sequence ID" value="SED13796.1"/>
    <property type="molecule type" value="Genomic_DNA"/>
</dbReference>
<sequence>MSDLAYTLMLIGGFVALAVVLRVAERWCQEHPRRDERY</sequence>
<protein>
    <submittedName>
        <fullName evidence="2">Uncharacterized protein</fullName>
    </submittedName>
</protein>
<name>A0A1H4Y736_9PSEU</name>
<keyword evidence="1" id="KW-0472">Membrane</keyword>